<dbReference type="InterPro" id="IPR011006">
    <property type="entry name" value="CheY-like_superfamily"/>
</dbReference>
<dbReference type="InterPro" id="IPR052016">
    <property type="entry name" value="Bact_Sigma-Reg"/>
</dbReference>
<keyword evidence="5" id="KW-1185">Reference proteome</keyword>
<dbReference type="Gene3D" id="3.30.565.10">
    <property type="entry name" value="Histidine kinase-like ATPase, C-terminal domain"/>
    <property type="match status" value="1"/>
</dbReference>
<dbReference type="STRING" id="1188319.OYT1_00103"/>
<dbReference type="Pfam" id="PF07228">
    <property type="entry name" value="SpoIIE"/>
    <property type="match status" value="1"/>
</dbReference>
<reference evidence="4 5" key="1">
    <citation type="submission" date="2018-06" db="EMBL/GenBank/DDBJ databases">
        <title>OYT1 Genome Sequencing.</title>
        <authorList>
            <person name="Kato S."/>
            <person name="Itoh T."/>
            <person name="Ohkuma M."/>
        </authorList>
    </citation>
    <scope>NUCLEOTIDE SEQUENCE [LARGE SCALE GENOMIC DNA]</scope>
    <source>
        <strain evidence="4 5">OYT1</strain>
    </source>
</reference>
<dbReference type="Gene3D" id="3.60.40.10">
    <property type="entry name" value="PPM-type phosphatase domain"/>
    <property type="match status" value="1"/>
</dbReference>
<dbReference type="InterPro" id="IPR001932">
    <property type="entry name" value="PPM-type_phosphatase-like_dom"/>
</dbReference>
<sequence length="570" mass="63543">MSQALRVLVVDDTRTNRVLMETMLKKMGHLPMVAESGEQAITLFREHQPDVVLVDVMMPVMDGYETVRALRRVADTWIPIVFVSAMGDSQHIVRGIQVGADDYLIKPVNYSILEVKLEMLHQRIRMAEQLAEQNRQLIEHKAKTEEEGQLAQEFMRRLAALDKIHDPLIKLHLLPAEDFSGDLIAVARTPAGQLHVMLADSTGHGLTSALAVMPVLQPFQVMSQKGFSIAAIAGEINRKVKEYLPQNRFVAAILLSLDIENRLVEVWNGGCPPAVLMNSVGDVEWKFNSTQLPLGILSSDQFDGTVERYCYGEMPCQVLLSSDGAVDCADHTSLERGMERLLHSAREAAPADRLEAMLEMLEEQLEEMESRDDIALIFVDCPAEARVELVANTPVPLVEDKQGGVESIEWQFDLTLTAPQLKRLDVVPLLLSLVNQIEPDNVSIAGKLFLVMSELFNNALDHGLLKLDSTLKHDSTGMERYYEQRISSLKQLETGEVFIGLEKVRSESGLFVRVTIRDSGDGFDHHLLKHENDESDERRHGRGIALVRSLGNDMAFVGSGSEVQVNLSLS</sequence>
<keyword evidence="2" id="KW-0597">Phosphoprotein</keyword>
<evidence type="ECO:0000313" key="4">
    <source>
        <dbReference type="EMBL" id="BBE50216.1"/>
    </source>
</evidence>
<dbReference type="InterPro" id="IPR036457">
    <property type="entry name" value="PPM-type-like_dom_sf"/>
</dbReference>
<dbReference type="Pfam" id="PF00072">
    <property type="entry name" value="Response_reg"/>
    <property type="match status" value="1"/>
</dbReference>
<dbReference type="CDD" id="cd16936">
    <property type="entry name" value="HATPase_RsbW-like"/>
    <property type="match status" value="1"/>
</dbReference>
<dbReference type="RefSeq" id="WP_062625378.1">
    <property type="nucleotide sequence ID" value="NZ_AP018738.1"/>
</dbReference>
<dbReference type="SMART" id="SM00331">
    <property type="entry name" value="PP2C_SIG"/>
    <property type="match status" value="1"/>
</dbReference>
<feature type="domain" description="Response regulatory" evidence="3">
    <location>
        <begin position="6"/>
        <end position="121"/>
    </location>
</feature>
<dbReference type="SMART" id="SM00448">
    <property type="entry name" value="REC"/>
    <property type="match status" value="1"/>
</dbReference>
<dbReference type="SUPFAM" id="SSF55874">
    <property type="entry name" value="ATPase domain of HSP90 chaperone/DNA topoisomerase II/histidine kinase"/>
    <property type="match status" value="1"/>
</dbReference>
<dbReference type="GO" id="GO:0016791">
    <property type="term" value="F:phosphatase activity"/>
    <property type="evidence" value="ECO:0007669"/>
    <property type="project" value="TreeGrafter"/>
</dbReference>
<name>A0A2Z6G9U2_9PROT</name>
<evidence type="ECO:0000259" key="3">
    <source>
        <dbReference type="PROSITE" id="PS50110"/>
    </source>
</evidence>
<dbReference type="PROSITE" id="PS50110">
    <property type="entry name" value="RESPONSE_REGULATORY"/>
    <property type="match status" value="1"/>
</dbReference>
<evidence type="ECO:0000313" key="5">
    <source>
        <dbReference type="Proteomes" id="UP000033070"/>
    </source>
</evidence>
<dbReference type="Gene3D" id="3.40.50.2300">
    <property type="match status" value="1"/>
</dbReference>
<protein>
    <submittedName>
        <fullName evidence="4">Transcriptional regulatory protein AfsQ1</fullName>
    </submittedName>
</protein>
<gene>
    <name evidence="4" type="ORF">OYT1_ch0649</name>
</gene>
<feature type="modified residue" description="4-aspartylphosphate" evidence="2">
    <location>
        <position position="55"/>
    </location>
</feature>
<dbReference type="InterPro" id="IPR003594">
    <property type="entry name" value="HATPase_dom"/>
</dbReference>
<dbReference type="AlphaFoldDB" id="A0A2Z6G9U2"/>
<evidence type="ECO:0000256" key="1">
    <source>
        <dbReference type="ARBA" id="ARBA00022801"/>
    </source>
</evidence>
<dbReference type="InterPro" id="IPR001789">
    <property type="entry name" value="Sig_transdc_resp-reg_receiver"/>
</dbReference>
<dbReference type="SUPFAM" id="SSF52172">
    <property type="entry name" value="CheY-like"/>
    <property type="match status" value="1"/>
</dbReference>
<dbReference type="Proteomes" id="UP000033070">
    <property type="component" value="Chromosome"/>
</dbReference>
<dbReference type="PANTHER" id="PTHR43156">
    <property type="entry name" value="STAGE II SPORULATION PROTEIN E-RELATED"/>
    <property type="match status" value="1"/>
</dbReference>
<dbReference type="InterPro" id="IPR036890">
    <property type="entry name" value="HATPase_C_sf"/>
</dbReference>
<dbReference type="GO" id="GO:0000160">
    <property type="term" value="P:phosphorelay signal transduction system"/>
    <property type="evidence" value="ECO:0007669"/>
    <property type="project" value="InterPro"/>
</dbReference>
<keyword evidence="1" id="KW-0378">Hydrolase</keyword>
<evidence type="ECO:0000256" key="2">
    <source>
        <dbReference type="PROSITE-ProRule" id="PRU00169"/>
    </source>
</evidence>
<dbReference type="OrthoDB" id="9811749at2"/>
<proteinExistence type="predicted"/>
<dbReference type="EMBL" id="AP018738">
    <property type="protein sequence ID" value="BBE50216.1"/>
    <property type="molecule type" value="Genomic_DNA"/>
</dbReference>
<organism evidence="4 5">
    <name type="scientific">Ferriphaselus amnicola</name>
    <dbReference type="NCBI Taxonomy" id="1188319"/>
    <lineage>
        <taxon>Bacteria</taxon>
        <taxon>Pseudomonadati</taxon>
        <taxon>Pseudomonadota</taxon>
        <taxon>Betaproteobacteria</taxon>
        <taxon>Nitrosomonadales</taxon>
        <taxon>Gallionellaceae</taxon>
        <taxon>Ferriphaselus</taxon>
    </lineage>
</organism>
<dbReference type="KEGG" id="fam:OYT1_ch0649"/>
<dbReference type="PANTHER" id="PTHR43156:SF2">
    <property type="entry name" value="STAGE II SPORULATION PROTEIN E"/>
    <property type="match status" value="1"/>
</dbReference>
<dbReference type="Pfam" id="PF13581">
    <property type="entry name" value="HATPase_c_2"/>
    <property type="match status" value="1"/>
</dbReference>
<accession>A0A2Z6G9U2</accession>